<dbReference type="InterPro" id="IPR029063">
    <property type="entry name" value="SAM-dependent_MTases_sf"/>
</dbReference>
<comment type="catalytic activity">
    <reaction evidence="6">
        <text>N,N-dimethylethanolamine phosphate + S-adenosyl-L-methionine = phosphocholine + S-adenosyl-L-homocysteine + H(+)</text>
        <dbReference type="Rhea" id="RHEA:25325"/>
        <dbReference type="ChEBI" id="CHEBI:15378"/>
        <dbReference type="ChEBI" id="CHEBI:57856"/>
        <dbReference type="ChEBI" id="CHEBI:58641"/>
        <dbReference type="ChEBI" id="CHEBI:59789"/>
        <dbReference type="ChEBI" id="CHEBI:295975"/>
        <dbReference type="EC" id="2.1.1.103"/>
    </reaction>
    <physiologicalReaction direction="left-to-right" evidence="6">
        <dbReference type="Rhea" id="RHEA:25326"/>
    </physiologicalReaction>
</comment>
<comment type="pathway">
    <text evidence="1">Phospholipid metabolism; phosphatidylcholine biosynthesis.</text>
</comment>
<accession>A0A1D6F153</accession>
<dbReference type="EMBL" id="CM007648">
    <property type="protein sequence ID" value="ONM25207.1"/>
    <property type="molecule type" value="Genomic_DNA"/>
</dbReference>
<dbReference type="SUPFAM" id="SSF53335">
    <property type="entry name" value="S-adenosyl-L-methionine-dependent methyltransferases"/>
    <property type="match status" value="1"/>
</dbReference>
<dbReference type="PANTHER" id="PTHR44307">
    <property type="entry name" value="PHOSPHOETHANOLAMINE METHYLTRANSFERASE"/>
    <property type="match status" value="1"/>
</dbReference>
<evidence type="ECO:0000256" key="4">
    <source>
        <dbReference type="ARBA" id="ARBA00022679"/>
    </source>
</evidence>
<dbReference type="IntAct" id="A0A1D6F153">
    <property type="interactions" value="5"/>
</dbReference>
<protein>
    <recommendedName>
        <fullName evidence="5">phosphoethanolamine N-methyltransferase</fullName>
        <ecNumber evidence="5">2.1.1.103</ecNumber>
    </recommendedName>
</protein>
<evidence type="ECO:0000313" key="8">
    <source>
        <dbReference type="EMBL" id="ONM25206.1"/>
    </source>
</evidence>
<dbReference type="EMBL" id="CM007648">
    <property type="protein sequence ID" value="ONM25205.1"/>
    <property type="molecule type" value="Genomic_DNA"/>
</dbReference>
<comment type="catalytic activity">
    <reaction evidence="7">
        <text>N-methylethanolamine phosphate + S-adenosyl-L-methionine = N,N-dimethylethanolamine phosphate + S-adenosyl-L-homocysteine + H(+)</text>
        <dbReference type="Rhea" id="RHEA:25321"/>
        <dbReference type="ChEBI" id="CHEBI:15378"/>
        <dbReference type="ChEBI" id="CHEBI:57781"/>
        <dbReference type="ChEBI" id="CHEBI:57856"/>
        <dbReference type="ChEBI" id="CHEBI:58641"/>
        <dbReference type="ChEBI" id="CHEBI:59789"/>
        <dbReference type="EC" id="2.1.1.103"/>
    </reaction>
    <physiologicalReaction direction="left-to-right" evidence="7">
        <dbReference type="Rhea" id="RHEA:25322"/>
    </physiologicalReaction>
</comment>
<organism evidence="8">
    <name type="scientific">Zea mays</name>
    <name type="common">Maize</name>
    <dbReference type="NCBI Taxonomy" id="4577"/>
    <lineage>
        <taxon>Eukaryota</taxon>
        <taxon>Viridiplantae</taxon>
        <taxon>Streptophyta</taxon>
        <taxon>Embryophyta</taxon>
        <taxon>Tracheophyta</taxon>
        <taxon>Spermatophyta</taxon>
        <taxon>Magnoliopsida</taxon>
        <taxon>Liliopsida</taxon>
        <taxon>Poales</taxon>
        <taxon>Poaceae</taxon>
        <taxon>PACMAD clade</taxon>
        <taxon>Panicoideae</taxon>
        <taxon>Andropogonodae</taxon>
        <taxon>Andropogoneae</taxon>
        <taxon>Tripsacinae</taxon>
        <taxon>Zea</taxon>
    </lineage>
</organism>
<name>A0A1D6F153_MAIZE</name>
<dbReference type="EMBL" id="CM007648">
    <property type="protein sequence ID" value="ONM25206.1"/>
    <property type="molecule type" value="Genomic_DNA"/>
</dbReference>
<dbReference type="SMR" id="A0A1D6F153"/>
<sequence length="140" mass="15229">MGRSVEHMVLAVWFVRVDNFSVGRCREDGGRGEAGAEELLGGASQEPHRRCHDAGLPRCQSRQGATCRSGQGGCPKILFLLPSDEGTSILELGAGIGCFTGELAKTVRNVFALDFIESAIKKNESIKVCSWILHSERLKR</sequence>
<comment type="pathway">
    <text evidence="2">Lipid metabolism.</text>
</comment>
<dbReference type="PANTHER" id="PTHR44307:SF2">
    <property type="entry name" value="PHOSPHOETHANOLAMINE METHYLTRANSFERASE ISOFORM X1"/>
    <property type="match status" value="1"/>
</dbReference>
<dbReference type="Gene3D" id="3.40.50.150">
    <property type="entry name" value="Vaccinia Virus protein VP39"/>
    <property type="match status" value="1"/>
</dbReference>
<proteinExistence type="predicted"/>
<dbReference type="AlphaFoldDB" id="A0A1D6F153"/>
<evidence type="ECO:0000256" key="5">
    <source>
        <dbReference type="ARBA" id="ARBA00035674"/>
    </source>
</evidence>
<dbReference type="GO" id="GO:0032259">
    <property type="term" value="P:methylation"/>
    <property type="evidence" value="ECO:0007669"/>
    <property type="project" value="UniProtKB-KW"/>
</dbReference>
<keyword evidence="3 8" id="KW-0489">Methyltransferase</keyword>
<dbReference type="GO" id="GO:0000234">
    <property type="term" value="F:phosphoethanolamine N-methyltransferase activity"/>
    <property type="evidence" value="ECO:0007669"/>
    <property type="project" value="UniProtKB-EC"/>
</dbReference>
<evidence type="ECO:0000256" key="3">
    <source>
        <dbReference type="ARBA" id="ARBA00022603"/>
    </source>
</evidence>
<keyword evidence="4 8" id="KW-0808">Transferase</keyword>
<evidence type="ECO:0000256" key="2">
    <source>
        <dbReference type="ARBA" id="ARBA00005189"/>
    </source>
</evidence>
<dbReference type="InParanoid" id="A0A1D6F153"/>
<evidence type="ECO:0000256" key="6">
    <source>
        <dbReference type="ARBA" id="ARBA00047619"/>
    </source>
</evidence>
<reference evidence="8" key="1">
    <citation type="submission" date="2015-12" db="EMBL/GenBank/DDBJ databases">
        <title>Update maize B73 reference genome by single molecule sequencing technologies.</title>
        <authorList>
            <consortium name="Maize Genome Sequencing Project"/>
            <person name="Ware D."/>
        </authorList>
    </citation>
    <scope>NUCLEOTIDE SEQUENCE [LARGE SCALE GENOMIC DNA]</scope>
    <source>
        <tissue evidence="8">Seedling</tissue>
    </source>
</reference>
<dbReference type="STRING" id="4577.A0A1D6F153"/>
<evidence type="ECO:0000256" key="7">
    <source>
        <dbReference type="ARBA" id="ARBA00047841"/>
    </source>
</evidence>
<gene>
    <name evidence="8" type="ORF">ZEAMMB73_Zm00001d006837</name>
</gene>
<dbReference type="EC" id="2.1.1.103" evidence="5"/>
<evidence type="ECO:0000256" key="1">
    <source>
        <dbReference type="ARBA" id="ARBA00004969"/>
    </source>
</evidence>